<dbReference type="EMBL" id="NDHI03003640">
    <property type="protein sequence ID" value="PNJ12986.1"/>
    <property type="molecule type" value="Genomic_DNA"/>
</dbReference>
<comment type="caution">
    <text evidence="1">The sequence shown here is derived from an EMBL/GenBank/DDBJ whole genome shotgun (WGS) entry which is preliminary data.</text>
</comment>
<sequence>MAGPAAAFRRLGALSGAAALGFASYGAHGAQFPDAYGKEAA</sequence>
<proteinExistence type="predicted"/>
<name>A0A2J8RWR0_PONAB</name>
<reference evidence="1" key="1">
    <citation type="submission" date="2017-12" db="EMBL/GenBank/DDBJ databases">
        <title>High-resolution comparative analysis of great ape genomes.</title>
        <authorList>
            <person name="Pollen A."/>
            <person name="Hastie A."/>
            <person name="Hormozdiari F."/>
            <person name="Dougherty M."/>
            <person name="Liu R."/>
            <person name="Chaisson M."/>
            <person name="Hoppe E."/>
            <person name="Hill C."/>
            <person name="Pang A."/>
            <person name="Hillier L."/>
            <person name="Baker C."/>
            <person name="Armstrong J."/>
            <person name="Shendure J."/>
            <person name="Paten B."/>
            <person name="Wilson R."/>
            <person name="Chao H."/>
            <person name="Schneider V."/>
            <person name="Ventura M."/>
            <person name="Kronenberg Z."/>
            <person name="Murali S."/>
            <person name="Gordon D."/>
            <person name="Cantsilieris S."/>
            <person name="Munson K."/>
            <person name="Nelson B."/>
            <person name="Raja A."/>
            <person name="Underwood J."/>
            <person name="Diekhans M."/>
            <person name="Fiddes I."/>
            <person name="Haussler D."/>
            <person name="Eichler E."/>
        </authorList>
    </citation>
    <scope>NUCLEOTIDE SEQUENCE [LARGE SCALE GENOMIC DNA]</scope>
    <source>
        <strain evidence="1">Susie</strain>
    </source>
</reference>
<accession>A0A2J8RWR0</accession>
<evidence type="ECO:0000313" key="1">
    <source>
        <dbReference type="EMBL" id="PNJ12986.1"/>
    </source>
</evidence>
<organism evidence="1">
    <name type="scientific">Pongo abelii</name>
    <name type="common">Sumatran orangutan</name>
    <name type="synonym">Pongo pygmaeus abelii</name>
    <dbReference type="NCBI Taxonomy" id="9601"/>
    <lineage>
        <taxon>Eukaryota</taxon>
        <taxon>Metazoa</taxon>
        <taxon>Chordata</taxon>
        <taxon>Craniata</taxon>
        <taxon>Vertebrata</taxon>
        <taxon>Euteleostomi</taxon>
        <taxon>Mammalia</taxon>
        <taxon>Eutheria</taxon>
        <taxon>Euarchontoglires</taxon>
        <taxon>Primates</taxon>
        <taxon>Haplorrhini</taxon>
        <taxon>Catarrhini</taxon>
        <taxon>Hominidae</taxon>
        <taxon>Pongo</taxon>
    </lineage>
</organism>
<protein>
    <submittedName>
        <fullName evidence="1">TMEM256-PLSCR3 isoform 3</fullName>
    </submittedName>
</protein>
<gene>
    <name evidence="1" type="ORF">CR201_G0048098</name>
</gene>
<dbReference type="AlphaFoldDB" id="A0A2J8RWR0"/>